<evidence type="ECO:0000256" key="1">
    <source>
        <dbReference type="SAM" id="Phobius"/>
    </source>
</evidence>
<keyword evidence="1" id="KW-1133">Transmembrane helix</keyword>
<keyword evidence="1" id="KW-0472">Membrane</keyword>
<evidence type="ECO:0000313" key="2">
    <source>
        <dbReference type="EMBL" id="SHE79729.1"/>
    </source>
</evidence>
<protein>
    <submittedName>
        <fullName evidence="2">Uncharacterized protein</fullName>
    </submittedName>
</protein>
<keyword evidence="1" id="KW-0812">Transmembrane</keyword>
<gene>
    <name evidence="2" type="ORF">SAMN02745784_01826</name>
</gene>
<accession>A0A1M4WEP9</accession>
<feature type="transmembrane region" description="Helical" evidence="1">
    <location>
        <begin position="145"/>
        <end position="166"/>
    </location>
</feature>
<dbReference type="AlphaFoldDB" id="A0A1M4WEP9"/>
<feature type="transmembrane region" description="Helical" evidence="1">
    <location>
        <begin position="6"/>
        <end position="23"/>
    </location>
</feature>
<dbReference type="Proteomes" id="UP000184114">
    <property type="component" value="Unassembled WGS sequence"/>
</dbReference>
<reference evidence="3" key="1">
    <citation type="submission" date="2016-11" db="EMBL/GenBank/DDBJ databases">
        <authorList>
            <person name="Varghese N."/>
            <person name="Submissions S."/>
        </authorList>
    </citation>
    <scope>NUCLEOTIDE SEQUENCE [LARGE SCALE GENOMIC DNA]</scope>
    <source>
        <strain evidence="3">DSM 18095</strain>
    </source>
</reference>
<feature type="transmembrane region" description="Helical" evidence="1">
    <location>
        <begin position="112"/>
        <end position="133"/>
    </location>
</feature>
<dbReference type="STRING" id="1123404.SAMN02745784_01826"/>
<keyword evidence="3" id="KW-1185">Reference proteome</keyword>
<sequence>MKWYYILIFTFFYKLLFNINAYLKTKFYFKRYEHWVSKPNESLLTHEESIKKLFKLANLKDSRRPYVQQITNMHIYKDTVSVIDNMFARRADIQHGIIGMFQASIGVFRSRILETFSPFYWINLLLFLPRNILDYLKFDPEKASYRILNVIFTATWWIFITSFSIFKDQIKVMVINFIEVLP</sequence>
<proteinExistence type="predicted"/>
<name>A0A1M4WEP9_9FIRM</name>
<dbReference type="EMBL" id="FQTY01000007">
    <property type="protein sequence ID" value="SHE79729.1"/>
    <property type="molecule type" value="Genomic_DNA"/>
</dbReference>
<evidence type="ECO:0000313" key="3">
    <source>
        <dbReference type="Proteomes" id="UP000184114"/>
    </source>
</evidence>
<organism evidence="2 3">
    <name type="scientific">Tissierella praeacuta DSM 18095</name>
    <dbReference type="NCBI Taxonomy" id="1123404"/>
    <lineage>
        <taxon>Bacteria</taxon>
        <taxon>Bacillati</taxon>
        <taxon>Bacillota</taxon>
        <taxon>Tissierellia</taxon>
        <taxon>Tissierellales</taxon>
        <taxon>Tissierellaceae</taxon>
        <taxon>Tissierella</taxon>
    </lineage>
</organism>